<comment type="caution">
    <text evidence="1">The sequence shown here is derived from an EMBL/GenBank/DDBJ whole genome shotgun (WGS) entry which is preliminary data.</text>
</comment>
<dbReference type="EMBL" id="SWBR01000001">
    <property type="protein sequence ID" value="TKC13308.1"/>
    <property type="molecule type" value="Genomic_DNA"/>
</dbReference>
<sequence length="370" mass="39668">MILLAFLTSGYIGKAQQQNSTKVHVGLIYPISSNGKHAVLDTNNLSINLLAGVSSVEKGFAFAGVANIVRNDTYGTQFAGFYNHIGQKANGALLAGFANTYHEGDGAAFAGFANIAHGNLRGVQFAGFTNVAMNVNGAQFAGFLNKSSNIKGPQMAGFMNIAKNASSSQLAGFMNKAKDVKGSQFAGFINIARKVKGTQIAGFINIADSSDFPIGILNFVKNGEKSIGLSADENQTTMLTFRSGGRTLYGILGVGYNFKNEDEVYAFEAGFGAHFFQSSTFRLNVELTGGSIESFKEGEYFKTSFKLLPALKLGKHLEIFGGPALNFVSTNTIEGKALNPKKHIEQWQNQRSDFQQTLYVGYGGGINIIF</sequence>
<accession>A0A4U1D030</accession>
<organism evidence="1 2">
    <name type="scientific">Pedobacter polaris</name>
    <dbReference type="NCBI Taxonomy" id="2571273"/>
    <lineage>
        <taxon>Bacteria</taxon>
        <taxon>Pseudomonadati</taxon>
        <taxon>Bacteroidota</taxon>
        <taxon>Sphingobacteriia</taxon>
        <taxon>Sphingobacteriales</taxon>
        <taxon>Sphingobacteriaceae</taxon>
        <taxon>Pedobacter</taxon>
    </lineage>
</organism>
<gene>
    <name evidence="1" type="ORF">FA048_06105</name>
</gene>
<proteinExistence type="predicted"/>
<protein>
    <submittedName>
        <fullName evidence="1">Uncharacterized protein</fullName>
    </submittedName>
</protein>
<name>A0A4U1D030_9SPHI</name>
<keyword evidence="2" id="KW-1185">Reference proteome</keyword>
<dbReference type="OrthoDB" id="5505971at2"/>
<evidence type="ECO:0000313" key="2">
    <source>
        <dbReference type="Proteomes" id="UP000309488"/>
    </source>
</evidence>
<reference evidence="1 2" key="1">
    <citation type="submission" date="2019-04" db="EMBL/GenBank/DDBJ databases">
        <title>Pedobacter sp. RP-3-22 sp. nov., isolated from Arctic soil.</title>
        <authorList>
            <person name="Dahal R.H."/>
            <person name="Kim D.-U."/>
        </authorList>
    </citation>
    <scope>NUCLEOTIDE SEQUENCE [LARGE SCALE GENOMIC DNA]</scope>
    <source>
        <strain evidence="1 2">RP-3-22</strain>
    </source>
</reference>
<dbReference type="AlphaFoldDB" id="A0A4U1D030"/>
<evidence type="ECO:0000313" key="1">
    <source>
        <dbReference type="EMBL" id="TKC13308.1"/>
    </source>
</evidence>
<dbReference type="Proteomes" id="UP000309488">
    <property type="component" value="Unassembled WGS sequence"/>
</dbReference>